<organism evidence="1 2">
    <name type="scientific">Aureimonas endophytica</name>
    <dbReference type="NCBI Taxonomy" id="2027858"/>
    <lineage>
        <taxon>Bacteria</taxon>
        <taxon>Pseudomonadati</taxon>
        <taxon>Pseudomonadota</taxon>
        <taxon>Alphaproteobacteria</taxon>
        <taxon>Hyphomicrobiales</taxon>
        <taxon>Aurantimonadaceae</taxon>
        <taxon>Aureimonas</taxon>
    </lineage>
</organism>
<evidence type="ECO:0000313" key="2">
    <source>
        <dbReference type="Proteomes" id="UP000644699"/>
    </source>
</evidence>
<dbReference type="EMBL" id="BMIQ01000020">
    <property type="protein sequence ID" value="GGE25474.1"/>
    <property type="molecule type" value="Genomic_DNA"/>
</dbReference>
<reference evidence="1" key="1">
    <citation type="journal article" date="2014" name="Int. J. Syst. Evol. Microbiol.">
        <title>Complete genome sequence of Corynebacterium casei LMG S-19264T (=DSM 44701T), isolated from a smear-ripened cheese.</title>
        <authorList>
            <consortium name="US DOE Joint Genome Institute (JGI-PGF)"/>
            <person name="Walter F."/>
            <person name="Albersmeier A."/>
            <person name="Kalinowski J."/>
            <person name="Ruckert C."/>
        </authorList>
    </citation>
    <scope>NUCLEOTIDE SEQUENCE</scope>
    <source>
        <strain evidence="1">CGMCC 1.15367</strain>
    </source>
</reference>
<sequence length="138" mass="15011">MIDPGLPGGRHLSEGPQRLQNGRAVLRLYRGDDMDVKVQTGSRLDADSENHLRHIAERLPELAIQTAFEPVRRPAIRLSVCPTLEILREKNIECPHLASGDSGQRVMPAGGVVLIEPMTAGRSATMNDPPPLHGRDGA</sequence>
<dbReference type="Proteomes" id="UP000644699">
    <property type="component" value="Unassembled WGS sequence"/>
</dbReference>
<reference evidence="1" key="2">
    <citation type="submission" date="2020-09" db="EMBL/GenBank/DDBJ databases">
        <authorList>
            <person name="Sun Q."/>
            <person name="Zhou Y."/>
        </authorList>
    </citation>
    <scope>NUCLEOTIDE SEQUENCE</scope>
    <source>
        <strain evidence="1">CGMCC 1.15367</strain>
    </source>
</reference>
<protein>
    <submittedName>
        <fullName evidence="1">Uncharacterized protein</fullName>
    </submittedName>
</protein>
<proteinExistence type="predicted"/>
<comment type="caution">
    <text evidence="1">The sequence shown here is derived from an EMBL/GenBank/DDBJ whole genome shotgun (WGS) entry which is preliminary data.</text>
</comment>
<gene>
    <name evidence="1" type="ORF">GCM10011390_51140</name>
</gene>
<keyword evidence="2" id="KW-1185">Reference proteome</keyword>
<dbReference type="AlphaFoldDB" id="A0A917A638"/>
<accession>A0A917A638</accession>
<evidence type="ECO:0000313" key="1">
    <source>
        <dbReference type="EMBL" id="GGE25474.1"/>
    </source>
</evidence>
<name>A0A917A638_9HYPH</name>